<dbReference type="GeneTree" id="ENSGT00940000166933"/>
<sequence>PSPTASKVNHLYGVKAWKSWVRQQNKQRTQSEPPFAALSRPADLKEDILECNSVELSFALTRFVQEVRRPNGDAYSPDSIFYLCLGIQQGQYLFLQGRIENIFTDPLYGQFAGEITEMLRTWRPKFSPGGAVAASRVAESYLWECKQLGAYSPIVLLNTLLFFCTKHFGYTTLEQHRRLSFSNFTRCSKPCSRTGKSSYLLHRSSSTAPPRQETGWFSEHLRKRQTAEELEMHQNVANALQCPVRLYEFYLSRCPESVKKRTDVFYLQPEQNVHTHSCHWFTCQPLERSTLESMLTRILAVREV</sequence>
<dbReference type="Proteomes" id="UP000007303">
    <property type="component" value="Unassembled WGS sequence"/>
</dbReference>
<name>H3CU39_TETNG</name>
<dbReference type="Pfam" id="PF12012">
    <property type="entry name" value="DUF3504"/>
    <property type="match status" value="1"/>
</dbReference>
<evidence type="ECO:0000256" key="1">
    <source>
        <dbReference type="ARBA" id="ARBA00022499"/>
    </source>
</evidence>
<feature type="domain" description="QRICH1-like" evidence="5">
    <location>
        <begin position="8"/>
        <end position="122"/>
    </location>
</feature>
<evidence type="ECO:0000256" key="3">
    <source>
        <dbReference type="ARBA" id="ARBA00022843"/>
    </source>
</evidence>
<dbReference type="Ensembl" id="ENSTNIT00000011963.1">
    <property type="protein sequence ID" value="ENSTNIP00000011773.1"/>
    <property type="gene ID" value="ENSTNIG00000008920.1"/>
</dbReference>
<keyword evidence="3" id="KW-0832">Ubl conjugation</keyword>
<dbReference type="OMA" id="EELEMHQ"/>
<dbReference type="InParanoid" id="H3CU39"/>
<reference evidence="6" key="2">
    <citation type="submission" date="2025-08" db="UniProtKB">
        <authorList>
            <consortium name="Ensembl"/>
        </authorList>
    </citation>
    <scope>IDENTIFICATION</scope>
</reference>
<reference evidence="7" key="1">
    <citation type="journal article" date="2004" name="Nature">
        <title>Genome duplication in the teleost fish Tetraodon nigroviridis reveals the early vertebrate proto-karyotype.</title>
        <authorList>
            <person name="Jaillon O."/>
            <person name="Aury J.-M."/>
            <person name="Brunet F."/>
            <person name="Petit J.-L."/>
            <person name="Stange-Thomann N."/>
            <person name="Mauceli E."/>
            <person name="Bouneau L."/>
            <person name="Fischer C."/>
            <person name="Ozouf-Costaz C."/>
            <person name="Bernot A."/>
            <person name="Nicaud S."/>
            <person name="Jaffe D."/>
            <person name="Fisher S."/>
            <person name="Lutfalla G."/>
            <person name="Dossat C."/>
            <person name="Segurens B."/>
            <person name="Dasilva C."/>
            <person name="Salanoubat M."/>
            <person name="Levy M."/>
            <person name="Boudet N."/>
            <person name="Castellano S."/>
            <person name="Anthouard V."/>
            <person name="Jubin C."/>
            <person name="Castelli V."/>
            <person name="Katinka M."/>
            <person name="Vacherie B."/>
            <person name="Biemont C."/>
            <person name="Skalli Z."/>
            <person name="Cattolico L."/>
            <person name="Poulain J."/>
            <person name="De Berardinis V."/>
            <person name="Cruaud C."/>
            <person name="Duprat S."/>
            <person name="Brottier P."/>
            <person name="Coutanceau J.-P."/>
            <person name="Gouzy J."/>
            <person name="Parra G."/>
            <person name="Lardier G."/>
            <person name="Chapple C."/>
            <person name="McKernan K.J."/>
            <person name="McEwan P."/>
            <person name="Bosak S."/>
            <person name="Kellis M."/>
            <person name="Volff J.-N."/>
            <person name="Guigo R."/>
            <person name="Zody M.C."/>
            <person name="Mesirov J."/>
            <person name="Lindblad-Toh K."/>
            <person name="Birren B."/>
            <person name="Nusbaum C."/>
            <person name="Kahn D."/>
            <person name="Robinson-Rechavi M."/>
            <person name="Laudet V."/>
            <person name="Schachter V."/>
            <person name="Quetier F."/>
            <person name="Saurin W."/>
            <person name="Scarpelli C."/>
            <person name="Wincker P."/>
            <person name="Lander E.S."/>
            <person name="Weissenbach J."/>
            <person name="Roest Crollius H."/>
        </authorList>
    </citation>
    <scope>NUCLEOTIDE SEQUENCE [LARGE SCALE GENOMIC DNA]</scope>
</reference>
<dbReference type="PANTHER" id="PTHR45736">
    <property type="entry name" value="ZINC FINGER MYM-TYPE PROTEIN"/>
    <property type="match status" value="1"/>
</dbReference>
<keyword evidence="2" id="KW-0597">Phosphoprotein</keyword>
<reference evidence="6" key="3">
    <citation type="submission" date="2025-09" db="UniProtKB">
        <authorList>
            <consortium name="Ensembl"/>
        </authorList>
    </citation>
    <scope>IDENTIFICATION</scope>
</reference>
<evidence type="ECO:0000313" key="7">
    <source>
        <dbReference type="Proteomes" id="UP000007303"/>
    </source>
</evidence>
<protein>
    <submittedName>
        <fullName evidence="6">Uncharacterized protein</fullName>
    </submittedName>
</protein>
<evidence type="ECO:0000256" key="2">
    <source>
        <dbReference type="ARBA" id="ARBA00022553"/>
    </source>
</evidence>
<evidence type="ECO:0000259" key="4">
    <source>
        <dbReference type="Pfam" id="PF12012"/>
    </source>
</evidence>
<organism evidence="6 7">
    <name type="scientific">Tetraodon nigroviridis</name>
    <name type="common">Spotted green pufferfish</name>
    <name type="synonym">Chelonodon nigroviridis</name>
    <dbReference type="NCBI Taxonomy" id="99883"/>
    <lineage>
        <taxon>Eukaryota</taxon>
        <taxon>Metazoa</taxon>
        <taxon>Chordata</taxon>
        <taxon>Craniata</taxon>
        <taxon>Vertebrata</taxon>
        <taxon>Euteleostomi</taxon>
        <taxon>Actinopterygii</taxon>
        <taxon>Neopterygii</taxon>
        <taxon>Teleostei</taxon>
        <taxon>Neoteleostei</taxon>
        <taxon>Acanthomorphata</taxon>
        <taxon>Eupercaria</taxon>
        <taxon>Tetraodontiformes</taxon>
        <taxon>Tetradontoidea</taxon>
        <taxon>Tetraodontidae</taxon>
        <taxon>Tetraodon</taxon>
    </lineage>
</organism>
<dbReference type="Pfam" id="PF25561">
    <property type="entry name" value="QRICH1"/>
    <property type="match status" value="1"/>
</dbReference>
<dbReference type="InterPro" id="IPR051284">
    <property type="entry name" value="ZnF_MYMT-QRICH1"/>
</dbReference>
<keyword evidence="1" id="KW-1017">Isopeptide bond</keyword>
<dbReference type="InterPro" id="IPR021893">
    <property type="entry name" value="ZMYM2-like_C"/>
</dbReference>
<feature type="domain" description="ZMYM2-like/QRICH1 C-terminal" evidence="4">
    <location>
        <begin position="134"/>
        <end position="300"/>
    </location>
</feature>
<dbReference type="PANTHER" id="PTHR45736:SF5">
    <property type="entry name" value="ZINC FINGER MYM-TYPE PROTEIN 4"/>
    <property type="match status" value="1"/>
</dbReference>
<dbReference type="AlphaFoldDB" id="H3CU39"/>
<keyword evidence="7" id="KW-1185">Reference proteome</keyword>
<dbReference type="InterPro" id="IPR057926">
    <property type="entry name" value="QRICH1_dom"/>
</dbReference>
<accession>H3CU39</accession>
<evidence type="ECO:0000259" key="5">
    <source>
        <dbReference type="Pfam" id="PF25561"/>
    </source>
</evidence>
<dbReference type="HOGENOM" id="CLU_056114_0_0_1"/>
<dbReference type="STRING" id="99883.ENSTNIP00000011773"/>
<proteinExistence type="predicted"/>
<evidence type="ECO:0000313" key="6">
    <source>
        <dbReference type="Ensembl" id="ENSTNIP00000011773.1"/>
    </source>
</evidence>